<dbReference type="Gene3D" id="3.10.20.90">
    <property type="entry name" value="Phosphatidylinositol 3-kinase Catalytic Subunit, Chain A, domain 1"/>
    <property type="match status" value="2"/>
</dbReference>
<proteinExistence type="inferred from homology"/>
<comment type="function">
    <text evidence="5">RNA helicase.</text>
</comment>
<evidence type="ECO:0000256" key="5">
    <source>
        <dbReference type="RuleBase" id="RU365068"/>
    </source>
</evidence>
<feature type="domain" description="Ubiquitin-like" evidence="7">
    <location>
        <begin position="928"/>
        <end position="996"/>
    </location>
</feature>
<dbReference type="Proteomes" id="UP000650533">
    <property type="component" value="Chromosome 10"/>
</dbReference>
<dbReference type="Pfam" id="PF00271">
    <property type="entry name" value="Helicase_C"/>
    <property type="match status" value="1"/>
</dbReference>
<dbReference type="Gene3D" id="3.40.50.300">
    <property type="entry name" value="P-loop containing nucleotide triphosphate hydrolases"/>
    <property type="match status" value="2"/>
</dbReference>
<feature type="compositionally biased region" description="Basic and acidic residues" evidence="6">
    <location>
        <begin position="425"/>
        <end position="443"/>
    </location>
</feature>
<dbReference type="InterPro" id="IPR001650">
    <property type="entry name" value="Helicase_C-like"/>
</dbReference>
<comment type="domain">
    <text evidence="5">The Q motif is unique to and characteristic of the DEAD box family of RNA helicases and controls ATP binding and hydrolysis.</text>
</comment>
<dbReference type="GeneID" id="67030821"/>
<dbReference type="InterPro" id="IPR027417">
    <property type="entry name" value="P-loop_NTPase"/>
</dbReference>
<dbReference type="RefSeq" id="XP_043183743.1">
    <property type="nucleotide sequence ID" value="XM_043328358.1"/>
</dbReference>
<comment type="catalytic activity">
    <reaction evidence="5">
        <text>ATP + H2O = ADP + phosphate + H(+)</text>
        <dbReference type="Rhea" id="RHEA:13065"/>
        <dbReference type="ChEBI" id="CHEBI:15377"/>
        <dbReference type="ChEBI" id="CHEBI:15378"/>
        <dbReference type="ChEBI" id="CHEBI:30616"/>
        <dbReference type="ChEBI" id="CHEBI:43474"/>
        <dbReference type="ChEBI" id="CHEBI:456216"/>
        <dbReference type="EC" id="3.6.4.13"/>
    </reaction>
</comment>
<evidence type="ECO:0000256" key="2">
    <source>
        <dbReference type="ARBA" id="ARBA00022801"/>
    </source>
</evidence>
<keyword evidence="1 5" id="KW-0547">Nucleotide-binding</keyword>
<keyword evidence="4 5" id="KW-0694">RNA-binding</keyword>
<dbReference type="InterPro" id="IPR011545">
    <property type="entry name" value="DEAD/DEAH_box_helicase_dom"/>
</dbReference>
<organism evidence="10 11">
    <name type="scientific">Rhizoctonia solani</name>
    <dbReference type="NCBI Taxonomy" id="456999"/>
    <lineage>
        <taxon>Eukaryota</taxon>
        <taxon>Fungi</taxon>
        <taxon>Dikarya</taxon>
        <taxon>Basidiomycota</taxon>
        <taxon>Agaricomycotina</taxon>
        <taxon>Agaricomycetes</taxon>
        <taxon>Cantharellales</taxon>
        <taxon>Ceratobasidiaceae</taxon>
        <taxon>Rhizoctonia</taxon>
    </lineage>
</organism>
<dbReference type="InterPro" id="IPR000626">
    <property type="entry name" value="Ubiquitin-like_dom"/>
</dbReference>
<feature type="compositionally biased region" description="Basic and acidic residues" evidence="6">
    <location>
        <begin position="663"/>
        <end position="676"/>
    </location>
</feature>
<dbReference type="SUPFAM" id="SSF54236">
    <property type="entry name" value="Ubiquitin-like"/>
    <property type="match status" value="3"/>
</dbReference>
<feature type="compositionally biased region" description="Basic and acidic residues" evidence="6">
    <location>
        <begin position="688"/>
        <end position="778"/>
    </location>
</feature>
<feature type="domain" description="Helicase C-terminal" evidence="9">
    <location>
        <begin position="368"/>
        <end position="524"/>
    </location>
</feature>
<comment type="similarity">
    <text evidence="5">Belongs to the DEAD box helicase family.</text>
</comment>
<dbReference type="PROSITE" id="PS51194">
    <property type="entry name" value="HELICASE_CTER"/>
    <property type="match status" value="1"/>
</dbReference>
<dbReference type="GO" id="GO:0003723">
    <property type="term" value="F:RNA binding"/>
    <property type="evidence" value="ECO:0007669"/>
    <property type="project" value="UniProtKB-UniRule"/>
</dbReference>
<reference evidence="10" key="1">
    <citation type="submission" date="2020-05" db="EMBL/GenBank/DDBJ databases">
        <title>Evolutionary and genomic comparisons of hybrid uninucleate and nonhybrid Rhizoctonia fungi.</title>
        <authorList>
            <person name="Li C."/>
            <person name="Chen X."/>
        </authorList>
    </citation>
    <scope>NUCLEOTIDE SEQUENCE</scope>
    <source>
        <strain evidence="10">AG-1 IA</strain>
    </source>
</reference>
<dbReference type="CDD" id="cd18787">
    <property type="entry name" value="SF2_C_DEAD"/>
    <property type="match status" value="1"/>
</dbReference>
<dbReference type="GO" id="GO:0005524">
    <property type="term" value="F:ATP binding"/>
    <property type="evidence" value="ECO:0007669"/>
    <property type="project" value="UniProtKB-UniRule"/>
</dbReference>
<dbReference type="CDD" id="cd17039">
    <property type="entry name" value="Ubl_ubiquitin_like"/>
    <property type="match status" value="3"/>
</dbReference>
<dbReference type="Pfam" id="PF00270">
    <property type="entry name" value="DEAD"/>
    <property type="match status" value="1"/>
</dbReference>
<dbReference type="SMART" id="SM00490">
    <property type="entry name" value="HELICc"/>
    <property type="match status" value="1"/>
</dbReference>
<keyword evidence="5 10" id="KW-0347">Helicase</keyword>
<dbReference type="PANTHER" id="PTHR24031">
    <property type="entry name" value="RNA HELICASE"/>
    <property type="match status" value="1"/>
</dbReference>
<evidence type="ECO:0000256" key="6">
    <source>
        <dbReference type="SAM" id="MobiDB-lite"/>
    </source>
</evidence>
<keyword evidence="3 5" id="KW-0067">ATP-binding</keyword>
<feature type="domain" description="Helicase ATP-binding" evidence="8">
    <location>
        <begin position="134"/>
        <end position="340"/>
    </location>
</feature>
<dbReference type="EMBL" id="CP059667">
    <property type="protein sequence ID" value="QRW23506.1"/>
    <property type="molecule type" value="Genomic_DNA"/>
</dbReference>
<dbReference type="SUPFAM" id="SSF52540">
    <property type="entry name" value="P-loop containing nucleoside triphosphate hydrolases"/>
    <property type="match status" value="1"/>
</dbReference>
<sequence length="1166" mass="130596">MSLRVLAQARLALRQNGLSPLRVAIAQRAASVPLPTHYSVARAFSISRPWLATEAVQVQHSPILDTTAQKPVKEKSSDDNAIPFSTIKDLISPETYEAITYKPYKLKNMTPVQAAVLKLLPQLAPHHTELQAGPDGRLPPRDLMVRAKTGTGKTLAFLIPAIEARLAAIERAKKQALEKAGLTRDSMYENRAVRAFTRTDAGALIISPTRELATQIANEALKLTHHHDGFEVRLFVGGNSKREQMRGWLRGRRDIVVATPGRLRDLLQSEPSIPEGLKNTPMLILDEADTLLDMGFRDDLEDIISYLPKSPERQTMLYSATVSRAIQQVARSTLDRNHEFINTVQEEESPVHAHIPQYHTVLPRAEDQVPHILRLLAHDQLTNPGKSKSVIFLPTTKMTQMYASLLRELARDTLPAGRETQIYEIHSRKDQDSRSRTSDRFRKDTSGASILVTSDVSARGVDYPGVTRVIQVGIPSSSDQYIHRVGRTGRAGTEGRGDLVLLPWEIGFVTWQLTHVPMKPTTVKQVEAEVLALAAKHDENPSAFYTPPPVPRAVRSRFKDSSRTPGPVSLSPRSLEKINQIGTIINETLPSLDPLSVEETFASLLGYYIAKAPELRVQKNVVLQGCKDWATGSAGLPQEPYVSEAFLAKLGYTDGRTKRFGARRTEYIGRGRKGDTKSSPWEIRGNQKNRDRDDKEGGFSDRNRTFGDRGRGFGDMDRDRDRGYGDRRRSFGAREEGGRFGDREDRGRFSDRGDRGRFDARENRFADRSGDRPRRSVLEDPDNASEFVGTRVANSMATTSRPGHGVRHNTARHLPIFAAKYRDRAIAIRKTSDYNSTITMVRNAFQIPSELPDSHIRLSSRFEEFGDLLVDITSDIWDEVTFSLRIVEVSTNPRPSRLLLATDRFAPQRSGNGKYESIRDVALDSNLIIVHVVGGPSDVVVPISEISTLSELKELVFQRLAYLPRRTAFRFQDTELNDDLKQLRAYGIVDQSIITLTTVVQVYVTTQQRSRVPMRVTMYAGVSSLKLLIRSKLDVPIREQILMCAGEELVDGTRLGSYPQVSHNSHIIVDVMPIGIDPRQTHELLCVCVKPEWAALDDDEEGDIYHVLPTSTILDLKVLVQNLNLISPSRQRIVFRGTTLEDEQNMNEAHVETGSTLILHVMSQRA</sequence>
<dbReference type="SMART" id="SM00213">
    <property type="entry name" value="UBQ"/>
    <property type="match status" value="3"/>
</dbReference>
<dbReference type="PROSITE" id="PS50053">
    <property type="entry name" value="UBIQUITIN_2"/>
    <property type="match status" value="3"/>
</dbReference>
<dbReference type="KEGG" id="rsx:RhiXN_08542"/>
<dbReference type="EC" id="3.6.4.13" evidence="5"/>
<dbReference type="InterPro" id="IPR014001">
    <property type="entry name" value="Helicase_ATP-bd"/>
</dbReference>
<gene>
    <name evidence="10" type="ORF">RhiXN_08542</name>
</gene>
<feature type="domain" description="Ubiquitin-like" evidence="7">
    <location>
        <begin position="1000"/>
        <end position="1058"/>
    </location>
</feature>
<dbReference type="InterPro" id="IPR029071">
    <property type="entry name" value="Ubiquitin-like_domsf"/>
</dbReference>
<evidence type="ECO:0000256" key="4">
    <source>
        <dbReference type="ARBA" id="ARBA00022884"/>
    </source>
</evidence>
<feature type="domain" description="Ubiquitin-like" evidence="7">
    <location>
        <begin position="1105"/>
        <end position="1166"/>
    </location>
</feature>
<feature type="region of interest" description="Disordered" evidence="6">
    <location>
        <begin position="663"/>
        <end position="782"/>
    </location>
</feature>
<evidence type="ECO:0000256" key="3">
    <source>
        <dbReference type="ARBA" id="ARBA00022840"/>
    </source>
</evidence>
<dbReference type="Pfam" id="PF00240">
    <property type="entry name" value="ubiquitin"/>
    <property type="match status" value="2"/>
</dbReference>
<dbReference type="GO" id="GO:0003724">
    <property type="term" value="F:RNA helicase activity"/>
    <property type="evidence" value="ECO:0007669"/>
    <property type="project" value="UniProtKB-EC"/>
</dbReference>
<keyword evidence="2 5" id="KW-0378">Hydrolase</keyword>
<dbReference type="PROSITE" id="PS51192">
    <property type="entry name" value="HELICASE_ATP_BIND_1"/>
    <property type="match status" value="1"/>
</dbReference>
<dbReference type="AlphaFoldDB" id="A0A8H8P0K3"/>
<name>A0A8H8P0K3_9AGAM</name>
<accession>A0A8H8P0K3</accession>
<protein>
    <recommendedName>
        <fullName evidence="5">ATP-dependent RNA helicase</fullName>
        <ecNumber evidence="5">3.6.4.13</ecNumber>
    </recommendedName>
</protein>
<evidence type="ECO:0000256" key="1">
    <source>
        <dbReference type="ARBA" id="ARBA00022741"/>
    </source>
</evidence>
<feature type="region of interest" description="Disordered" evidence="6">
    <location>
        <begin position="420"/>
        <end position="443"/>
    </location>
</feature>
<dbReference type="GO" id="GO:0016787">
    <property type="term" value="F:hydrolase activity"/>
    <property type="evidence" value="ECO:0007669"/>
    <property type="project" value="UniProtKB-KW"/>
</dbReference>
<evidence type="ECO:0000259" key="8">
    <source>
        <dbReference type="PROSITE" id="PS51192"/>
    </source>
</evidence>
<evidence type="ECO:0000313" key="10">
    <source>
        <dbReference type="EMBL" id="QRW23506.1"/>
    </source>
</evidence>
<evidence type="ECO:0000259" key="7">
    <source>
        <dbReference type="PROSITE" id="PS50053"/>
    </source>
</evidence>
<evidence type="ECO:0000259" key="9">
    <source>
        <dbReference type="PROSITE" id="PS51194"/>
    </source>
</evidence>
<dbReference type="SMART" id="SM00487">
    <property type="entry name" value="DEXDc"/>
    <property type="match status" value="1"/>
</dbReference>
<evidence type="ECO:0000313" key="11">
    <source>
        <dbReference type="Proteomes" id="UP000650533"/>
    </source>
</evidence>